<dbReference type="SUPFAM" id="SSF52980">
    <property type="entry name" value="Restriction endonuclease-like"/>
    <property type="match status" value="1"/>
</dbReference>
<evidence type="ECO:0000313" key="3">
    <source>
        <dbReference type="Proteomes" id="UP000614490"/>
    </source>
</evidence>
<dbReference type="GO" id="GO:0003677">
    <property type="term" value="F:DNA binding"/>
    <property type="evidence" value="ECO:0007669"/>
    <property type="project" value="InterPro"/>
</dbReference>
<evidence type="ECO:0000259" key="1">
    <source>
        <dbReference type="Pfam" id="PF04471"/>
    </source>
</evidence>
<name>A0A931HU85_9BACI</name>
<dbReference type="PANTHER" id="PTHR30015:SF6">
    <property type="entry name" value="SLL1429 PROTEIN"/>
    <property type="match status" value="1"/>
</dbReference>
<organism evidence="2 3">
    <name type="scientific">Halobacillus yeomjeoni</name>
    <dbReference type="NCBI Taxonomy" id="311194"/>
    <lineage>
        <taxon>Bacteria</taxon>
        <taxon>Bacillati</taxon>
        <taxon>Bacillota</taxon>
        <taxon>Bacilli</taxon>
        <taxon>Bacillales</taxon>
        <taxon>Bacillaceae</taxon>
        <taxon>Halobacillus</taxon>
    </lineage>
</organism>
<dbReference type="Gene3D" id="3.40.1350.10">
    <property type="match status" value="1"/>
</dbReference>
<dbReference type="Pfam" id="PF04471">
    <property type="entry name" value="Mrr_cat"/>
    <property type="match status" value="1"/>
</dbReference>
<keyword evidence="2" id="KW-0540">Nuclease</keyword>
<keyword evidence="3" id="KW-1185">Reference proteome</keyword>
<keyword evidence="2" id="KW-0255">Endonuclease</keyword>
<reference evidence="2 3" key="1">
    <citation type="journal article" date="2005" name="Int. J. Syst. Evol. Microbiol.">
        <title>Halobacillus yeomjeoni sp. nov., isolated from a marine solar saltern in Korea.</title>
        <authorList>
            <person name="Yoon J.H."/>
            <person name="Kang S.J."/>
            <person name="Lee C.H."/>
            <person name="Oh H.W."/>
            <person name="Oh T.K."/>
        </authorList>
    </citation>
    <scope>NUCLEOTIDE SEQUENCE [LARGE SCALE GENOMIC DNA]</scope>
    <source>
        <strain evidence="2 3">KCTC 3957</strain>
    </source>
</reference>
<gene>
    <name evidence="2" type="ORF">H0267_04840</name>
</gene>
<proteinExistence type="predicted"/>
<dbReference type="InterPro" id="IPR052906">
    <property type="entry name" value="Type_IV_Methyl-Rstrct_Enzyme"/>
</dbReference>
<evidence type="ECO:0000313" key="2">
    <source>
        <dbReference type="EMBL" id="MBH0229536.1"/>
    </source>
</evidence>
<dbReference type="RefSeq" id="WP_197316138.1">
    <property type="nucleotide sequence ID" value="NZ_JADZSC010000001.1"/>
</dbReference>
<dbReference type="GO" id="GO:0015666">
    <property type="term" value="F:restriction endodeoxyribonuclease activity"/>
    <property type="evidence" value="ECO:0007669"/>
    <property type="project" value="TreeGrafter"/>
</dbReference>
<dbReference type="InterPro" id="IPR011856">
    <property type="entry name" value="tRNA_endonuc-like_dom_sf"/>
</dbReference>
<sequence>MNVSVLDLFWWDEEEKEFLPCDIFIEDYTFEFSGSKVNFKGNLPEDYKYCFFIREHESFYILEIWNEFSRKEITFMSQNQEKLNDIKVHFDYLNELKDNNREIFAELVKDKVTDITSNSDLTKLTVKFIEKTDQSVFKSINNFIVFERLLYVNLPIGEKVLDIFESGFDEFTEETDGFEETVDSDDLREYFSNEFTMYANMLIKYVEFQSQELVTYTIWELLKQVSSRLFADEFERSYSVYFNDINNISLLDCVKKYHQIETINPDSVASSIFFTYFLIKHNKFESQSFIVNNIGLIDLILGEQEQTNVDNFEDWLLEDEHKSIVSLTDINLMSGHEFEKLVAILFQKLGYSVEITKAVGDQGVDLIVEKDGRKYGVQTKCYSKPVSNKAIQEIVAGIKYYNLDRAIVVTNNTYTKSALNLAERNNVLLWDGAILEEKINDLKIEI</sequence>
<protein>
    <submittedName>
        <fullName evidence="2">Restriction endonuclease</fullName>
    </submittedName>
</protein>
<dbReference type="InterPro" id="IPR007560">
    <property type="entry name" value="Restrct_endonuc_IV_Mrr"/>
</dbReference>
<dbReference type="PANTHER" id="PTHR30015">
    <property type="entry name" value="MRR RESTRICTION SYSTEM PROTEIN"/>
    <property type="match status" value="1"/>
</dbReference>
<dbReference type="Proteomes" id="UP000614490">
    <property type="component" value="Unassembled WGS sequence"/>
</dbReference>
<dbReference type="InterPro" id="IPR011335">
    <property type="entry name" value="Restrct_endonuc-II-like"/>
</dbReference>
<dbReference type="EMBL" id="JADZSC010000001">
    <property type="protein sequence ID" value="MBH0229536.1"/>
    <property type="molecule type" value="Genomic_DNA"/>
</dbReference>
<dbReference type="GO" id="GO:0009307">
    <property type="term" value="P:DNA restriction-modification system"/>
    <property type="evidence" value="ECO:0007669"/>
    <property type="project" value="InterPro"/>
</dbReference>
<dbReference type="AlphaFoldDB" id="A0A931HU85"/>
<feature type="domain" description="Restriction endonuclease type IV Mrr" evidence="1">
    <location>
        <begin position="333"/>
        <end position="436"/>
    </location>
</feature>
<comment type="caution">
    <text evidence="2">The sequence shown here is derived from an EMBL/GenBank/DDBJ whole genome shotgun (WGS) entry which is preliminary data.</text>
</comment>
<accession>A0A931HU85</accession>
<keyword evidence="2" id="KW-0378">Hydrolase</keyword>